<dbReference type="EC" id="2.7.8.39" evidence="4"/>
<comment type="similarity">
    <text evidence="2">Belongs to the CDP-alcohol phosphatidyltransferase class-I family.</text>
</comment>
<dbReference type="PROSITE" id="PS00379">
    <property type="entry name" value="CDP_ALCOHOL_P_TRANSF"/>
    <property type="match status" value="1"/>
</dbReference>
<keyword evidence="3" id="KW-1133">Transmembrane helix</keyword>
<evidence type="ECO:0000256" key="1">
    <source>
        <dbReference type="ARBA" id="ARBA00022679"/>
    </source>
</evidence>
<organism evidence="4 5">
    <name type="scientific">Candidatus Lokiarchaeum ossiferum</name>
    <dbReference type="NCBI Taxonomy" id="2951803"/>
    <lineage>
        <taxon>Archaea</taxon>
        <taxon>Promethearchaeati</taxon>
        <taxon>Promethearchaeota</taxon>
        <taxon>Promethearchaeia</taxon>
        <taxon>Promethearchaeales</taxon>
        <taxon>Promethearchaeaceae</taxon>
        <taxon>Candidatus Lokiarchaeum</taxon>
    </lineage>
</organism>
<protein>
    <submittedName>
        <fullName evidence="4">Archaetidylinositol phosphate synthase</fullName>
        <ecNumber evidence="4">2.7.8.39</ecNumber>
    </submittedName>
</protein>
<dbReference type="Gene3D" id="1.20.120.1760">
    <property type="match status" value="1"/>
</dbReference>
<reference evidence="4" key="1">
    <citation type="submission" date="2022-09" db="EMBL/GenBank/DDBJ databases">
        <title>Actin cytoskeleton and complex cell architecture in an #Asgard archaeon.</title>
        <authorList>
            <person name="Ponce Toledo R.I."/>
            <person name="Schleper C."/>
            <person name="Rodrigues Oliveira T."/>
            <person name="Wollweber F."/>
            <person name="Xu J."/>
            <person name="Rittmann S."/>
            <person name="Klingl A."/>
            <person name="Pilhofer M."/>
        </authorList>
    </citation>
    <scope>NUCLEOTIDE SEQUENCE</scope>
    <source>
        <strain evidence="4">B-35</strain>
    </source>
</reference>
<evidence type="ECO:0000256" key="2">
    <source>
        <dbReference type="RuleBase" id="RU003750"/>
    </source>
</evidence>
<dbReference type="InterPro" id="IPR048254">
    <property type="entry name" value="CDP_ALCOHOL_P_TRANSF_CS"/>
</dbReference>
<evidence type="ECO:0000313" key="5">
    <source>
        <dbReference type="Proteomes" id="UP001208689"/>
    </source>
</evidence>
<feature type="transmembrane region" description="Helical" evidence="3">
    <location>
        <begin position="91"/>
        <end position="117"/>
    </location>
</feature>
<feature type="transmembrane region" description="Helical" evidence="3">
    <location>
        <begin position="27"/>
        <end position="58"/>
    </location>
</feature>
<dbReference type="GO" id="GO:0016740">
    <property type="term" value="F:transferase activity"/>
    <property type="evidence" value="ECO:0007669"/>
    <property type="project" value="UniProtKB-KW"/>
</dbReference>
<keyword evidence="3" id="KW-0812">Transmembrane</keyword>
<keyword evidence="1 2" id="KW-0808">Transferase</keyword>
<sequence length="206" mass="23130">MLLQMKKYSGKLLSPLGKKISHVPANYITICSLVSCIVVCISLAFQILPLAIIFLFLIEFFDQLDGVVARIQGATKFGAFLDSTLDRYGDIFLYVGIMLGNYTEPWIVMLSLVGAFLTSYTRARVEALGISSLGGIGLLERTDRVPILMIGTIFQFWFNNALEWTVIILMIGGHFTAIQRIFYANRHLSKIRDKKIEKDPETLSPN</sequence>
<name>A0ABY6HYR0_9ARCH</name>
<dbReference type="Proteomes" id="UP001208689">
    <property type="component" value="Chromosome"/>
</dbReference>
<dbReference type="InterPro" id="IPR043130">
    <property type="entry name" value="CDP-OH_PTrfase_TM_dom"/>
</dbReference>
<evidence type="ECO:0000256" key="3">
    <source>
        <dbReference type="SAM" id="Phobius"/>
    </source>
</evidence>
<dbReference type="InterPro" id="IPR000462">
    <property type="entry name" value="CDP-OH_P_trans"/>
</dbReference>
<keyword evidence="5" id="KW-1185">Reference proteome</keyword>
<evidence type="ECO:0000313" key="4">
    <source>
        <dbReference type="EMBL" id="UYP48528.1"/>
    </source>
</evidence>
<feature type="transmembrane region" description="Helical" evidence="3">
    <location>
        <begin position="164"/>
        <end position="183"/>
    </location>
</feature>
<dbReference type="EMBL" id="CP104013">
    <property type="protein sequence ID" value="UYP48528.1"/>
    <property type="molecule type" value="Genomic_DNA"/>
</dbReference>
<gene>
    <name evidence="4" type="ORF">NEF87_004813</name>
</gene>
<accession>A0ABY6HYR0</accession>
<dbReference type="Pfam" id="PF01066">
    <property type="entry name" value="CDP-OH_P_transf"/>
    <property type="match status" value="1"/>
</dbReference>
<proteinExistence type="inferred from homology"/>
<keyword evidence="3" id="KW-0472">Membrane</keyword>